<comment type="catalytic activity">
    <reaction evidence="9">
        <text>O-phospho-L-serine + 2-oxoglutarate = 3-phosphooxypyruvate + L-glutamate</text>
        <dbReference type="Rhea" id="RHEA:14329"/>
        <dbReference type="ChEBI" id="CHEBI:16810"/>
        <dbReference type="ChEBI" id="CHEBI:18110"/>
        <dbReference type="ChEBI" id="CHEBI:29985"/>
        <dbReference type="ChEBI" id="CHEBI:57524"/>
        <dbReference type="EC" id="2.6.1.52"/>
    </reaction>
</comment>
<evidence type="ECO:0000256" key="5">
    <source>
        <dbReference type="ARBA" id="ARBA00022898"/>
    </source>
</evidence>
<dbReference type="GO" id="GO:0030170">
    <property type="term" value="F:pyridoxal phosphate binding"/>
    <property type="evidence" value="ECO:0007669"/>
    <property type="project" value="TreeGrafter"/>
</dbReference>
<protein>
    <recommendedName>
        <fullName evidence="3">Phosphoserine aminotransferase</fullName>
    </recommendedName>
    <alternativeName>
        <fullName evidence="7">Phosphohydroxythreonine aminotransferase</fullName>
    </alternativeName>
</protein>
<accession>A0A5S9M5N7</accession>
<evidence type="ECO:0000256" key="6">
    <source>
        <dbReference type="ARBA" id="ARBA00029440"/>
    </source>
</evidence>
<evidence type="ECO:0000256" key="7">
    <source>
        <dbReference type="ARBA" id="ARBA00031421"/>
    </source>
</evidence>
<dbReference type="SUPFAM" id="SSF53383">
    <property type="entry name" value="PLP-dependent transferases"/>
    <property type="match status" value="1"/>
</dbReference>
<evidence type="ECO:0000256" key="9">
    <source>
        <dbReference type="ARBA" id="ARBA00049007"/>
    </source>
</evidence>
<dbReference type="PANTHER" id="PTHR43247:SF1">
    <property type="entry name" value="PHOSPHOSERINE AMINOTRANSFERASE"/>
    <property type="match status" value="1"/>
</dbReference>
<evidence type="ECO:0000256" key="4">
    <source>
        <dbReference type="ARBA" id="ARBA00022679"/>
    </source>
</evidence>
<evidence type="ECO:0000259" key="10">
    <source>
        <dbReference type="Pfam" id="PF00266"/>
    </source>
</evidence>
<gene>
    <name evidence="11" type="ORF">BsIDN1_18590</name>
</gene>
<evidence type="ECO:0000313" key="11">
    <source>
        <dbReference type="EMBL" id="BBP88241.1"/>
    </source>
</evidence>
<dbReference type="Gene3D" id="3.40.640.10">
    <property type="entry name" value="Type I PLP-dependent aspartate aminotransferase-like (Major domain)"/>
    <property type="match status" value="1"/>
</dbReference>
<dbReference type="Pfam" id="PF00266">
    <property type="entry name" value="Aminotran_5"/>
    <property type="match status" value="1"/>
</dbReference>
<dbReference type="AlphaFoldDB" id="A0A5S9M5N7"/>
<dbReference type="InterPro" id="IPR022278">
    <property type="entry name" value="Pser_aminoTfrase"/>
</dbReference>
<dbReference type="GO" id="GO:0006564">
    <property type="term" value="P:L-serine biosynthetic process"/>
    <property type="evidence" value="ECO:0007669"/>
    <property type="project" value="InterPro"/>
</dbReference>
<proteinExistence type="predicted"/>
<name>A0A5S9M5N7_BACIA</name>
<evidence type="ECO:0000256" key="2">
    <source>
        <dbReference type="ARBA" id="ARBA00003483"/>
    </source>
</evidence>
<reference evidence="11 12" key="1">
    <citation type="submission" date="2019-12" db="EMBL/GenBank/DDBJ databases">
        <title>Full genome sequence of a Bacillus safensis strain isolated from commercially available natto in Indonesia.</title>
        <authorList>
            <person name="Yoshida M."/>
            <person name="Uomi M."/>
            <person name="Waturangi D."/>
            <person name="Ekaputri J.J."/>
            <person name="Setiamarga D.H.E."/>
        </authorList>
    </citation>
    <scope>NUCLEOTIDE SEQUENCE [LARGE SCALE GENOMIC DNA]</scope>
    <source>
        <strain evidence="11 12">IDN1</strain>
    </source>
</reference>
<evidence type="ECO:0000256" key="1">
    <source>
        <dbReference type="ARBA" id="ARBA00001933"/>
    </source>
</evidence>
<evidence type="ECO:0000256" key="3">
    <source>
        <dbReference type="ARBA" id="ARBA00021164"/>
    </source>
</evidence>
<comment type="cofactor">
    <cofactor evidence="1">
        <name>pyridoxal 5'-phosphate</name>
        <dbReference type="ChEBI" id="CHEBI:597326"/>
    </cofactor>
</comment>
<evidence type="ECO:0000256" key="8">
    <source>
        <dbReference type="ARBA" id="ARBA00047630"/>
    </source>
</evidence>
<dbReference type="EMBL" id="AP021906">
    <property type="protein sequence ID" value="BBP88241.1"/>
    <property type="molecule type" value="Genomic_DNA"/>
</dbReference>
<comment type="function">
    <text evidence="2">Catalyzes the reversible conversion of 3-phosphohydroxypyruvate to phosphoserine and of 3-hydroxy-2-oxo-4-phosphonooxybutanoate to phosphohydroxythreonine.</text>
</comment>
<dbReference type="GO" id="GO:0004648">
    <property type="term" value="F:O-phospho-L-serine:2-oxoglutarate aminotransferase activity"/>
    <property type="evidence" value="ECO:0007669"/>
    <property type="project" value="UniProtKB-EC"/>
</dbReference>
<dbReference type="InterPro" id="IPR000192">
    <property type="entry name" value="Aminotrans_V_dom"/>
</dbReference>
<feature type="domain" description="Aminotransferase class V" evidence="10">
    <location>
        <begin position="4"/>
        <end position="87"/>
    </location>
</feature>
<organism evidence="11 12">
    <name type="scientific">Bacillus safensis</name>
    <dbReference type="NCBI Taxonomy" id="561879"/>
    <lineage>
        <taxon>Bacteria</taxon>
        <taxon>Bacillati</taxon>
        <taxon>Bacillota</taxon>
        <taxon>Bacilli</taxon>
        <taxon>Bacillales</taxon>
        <taxon>Bacillaceae</taxon>
        <taxon>Bacillus</taxon>
    </lineage>
</organism>
<comment type="pathway">
    <text evidence="6">Amino-acid biosynthesis.</text>
</comment>
<comment type="catalytic activity">
    <reaction evidence="8">
        <text>4-(phosphooxy)-L-threonine + 2-oxoglutarate = (R)-3-hydroxy-2-oxo-4-phosphooxybutanoate + L-glutamate</text>
        <dbReference type="Rhea" id="RHEA:16573"/>
        <dbReference type="ChEBI" id="CHEBI:16810"/>
        <dbReference type="ChEBI" id="CHEBI:29985"/>
        <dbReference type="ChEBI" id="CHEBI:58452"/>
        <dbReference type="ChEBI" id="CHEBI:58538"/>
        <dbReference type="EC" id="2.6.1.52"/>
    </reaction>
</comment>
<dbReference type="PANTHER" id="PTHR43247">
    <property type="entry name" value="PHOSPHOSERINE AMINOTRANSFERASE"/>
    <property type="match status" value="1"/>
</dbReference>
<sequence>MISSMPGHKKTLGPSGITIVIARKRLLEKEKSSTPKILKYSTHAKKANSLYHTPPTFAIYMLSLVLEHVKHAGGVEAAEKRNEQKSRHSL</sequence>
<dbReference type="InterPro" id="IPR015421">
    <property type="entry name" value="PyrdxlP-dep_Trfase_major"/>
</dbReference>
<keyword evidence="4" id="KW-0808">Transferase</keyword>
<keyword evidence="5" id="KW-0663">Pyridoxal phosphate</keyword>
<dbReference type="Proteomes" id="UP000464658">
    <property type="component" value="Chromosome"/>
</dbReference>
<dbReference type="InterPro" id="IPR015424">
    <property type="entry name" value="PyrdxlP-dep_Trfase"/>
</dbReference>
<evidence type="ECO:0000313" key="12">
    <source>
        <dbReference type="Proteomes" id="UP000464658"/>
    </source>
</evidence>
<dbReference type="GO" id="GO:0005737">
    <property type="term" value="C:cytoplasm"/>
    <property type="evidence" value="ECO:0007669"/>
    <property type="project" value="TreeGrafter"/>
</dbReference>